<dbReference type="InterPro" id="IPR001296">
    <property type="entry name" value="Glyco_trans_1"/>
</dbReference>
<feature type="domain" description="Glycosyl transferase family 1" evidence="1">
    <location>
        <begin position="198"/>
        <end position="359"/>
    </location>
</feature>
<accession>A0A1H9L6V8</accession>
<dbReference type="AlphaFoldDB" id="A0A1H9L6V8"/>
<evidence type="ECO:0000313" key="3">
    <source>
        <dbReference type="Proteomes" id="UP000198749"/>
    </source>
</evidence>
<dbReference type="EMBL" id="FOGB01000016">
    <property type="protein sequence ID" value="SER06723.1"/>
    <property type="molecule type" value="Genomic_DNA"/>
</dbReference>
<proteinExistence type="predicted"/>
<reference evidence="3" key="1">
    <citation type="submission" date="2016-10" db="EMBL/GenBank/DDBJ databases">
        <authorList>
            <person name="Varghese N."/>
            <person name="Submissions S."/>
        </authorList>
    </citation>
    <scope>NUCLEOTIDE SEQUENCE [LARGE SCALE GENOMIC DNA]</scope>
    <source>
        <strain evidence="3">DSM 18887</strain>
    </source>
</reference>
<dbReference type="PANTHER" id="PTHR12526">
    <property type="entry name" value="GLYCOSYLTRANSFERASE"/>
    <property type="match status" value="1"/>
</dbReference>
<dbReference type="GO" id="GO:0016757">
    <property type="term" value="F:glycosyltransferase activity"/>
    <property type="evidence" value="ECO:0007669"/>
    <property type="project" value="InterPro"/>
</dbReference>
<protein>
    <submittedName>
        <fullName evidence="2">Glycosyltransferase involved in cell wall bisynthesis</fullName>
    </submittedName>
</protein>
<evidence type="ECO:0000313" key="2">
    <source>
        <dbReference type="EMBL" id="SER06723.1"/>
    </source>
</evidence>
<dbReference type="Gene3D" id="3.40.50.2000">
    <property type="entry name" value="Glycogen Phosphorylase B"/>
    <property type="match status" value="2"/>
</dbReference>
<keyword evidence="3" id="KW-1185">Reference proteome</keyword>
<dbReference type="CDD" id="cd03794">
    <property type="entry name" value="GT4_WbuB-like"/>
    <property type="match status" value="1"/>
</dbReference>
<dbReference type="PANTHER" id="PTHR12526:SF609">
    <property type="entry name" value="LIPOPOLYSACCHARIDE BIOSYNTHESIS PROTEIN"/>
    <property type="match status" value="1"/>
</dbReference>
<dbReference type="SUPFAM" id="SSF53756">
    <property type="entry name" value="UDP-Glycosyltransferase/glycogen phosphorylase"/>
    <property type="match status" value="1"/>
</dbReference>
<dbReference type="STRING" id="355243.SAMN03080615_03783"/>
<dbReference type="Proteomes" id="UP000198749">
    <property type="component" value="Unassembled WGS sequence"/>
</dbReference>
<dbReference type="GO" id="GO:1901135">
    <property type="term" value="P:carbohydrate derivative metabolic process"/>
    <property type="evidence" value="ECO:0007669"/>
    <property type="project" value="UniProtKB-ARBA"/>
</dbReference>
<organism evidence="2 3">
    <name type="scientific">Amphritea atlantica</name>
    <dbReference type="NCBI Taxonomy" id="355243"/>
    <lineage>
        <taxon>Bacteria</taxon>
        <taxon>Pseudomonadati</taxon>
        <taxon>Pseudomonadota</taxon>
        <taxon>Gammaproteobacteria</taxon>
        <taxon>Oceanospirillales</taxon>
        <taxon>Oceanospirillaceae</taxon>
        <taxon>Amphritea</taxon>
    </lineage>
</organism>
<evidence type="ECO:0000259" key="1">
    <source>
        <dbReference type="Pfam" id="PF00534"/>
    </source>
</evidence>
<gene>
    <name evidence="2" type="ORF">SAMN03080615_03783</name>
</gene>
<name>A0A1H9L6V8_9GAMM</name>
<dbReference type="Pfam" id="PF00534">
    <property type="entry name" value="Glycos_transf_1"/>
    <property type="match status" value="1"/>
</dbReference>
<keyword evidence="2" id="KW-0808">Transferase</keyword>
<sequence length="384" mass="43338">MLHELGVEFYKLGHQVVVVTPGMPDQSCLLCVEHIEGVEVWFFRAGKIRGCGYLKRAINETLISFRAIRAIRNGGKDTGFDLCINYSPTIFFCGLARYFKSKGAFVYLVLRDFFPQWIIDEGIIKEKSLAAMFFRFFERKNYLVSDRIALQSPANEVVFSSICNIETRKLTVLYNWTDPERVTDFGYGKQVIESFLLDGKIIFFYGGNIGHAQDMENIMRLARRMRSFPRAHFLLVGQGDEYQLVQDRCQAWTLDNVTLLPSVSQEQYISILTQVDVGLFSLSCNHRAHNFPGKLLGYMVEGLPIIGSVNPGNDVIDLINDSGAGLVSINGDDDCFYSNAIAILSDSEKREEMGIKSRQLMIDVFAVSTAVGKILEDVSMGRFL</sequence>